<comment type="caution">
    <text evidence="2">The sequence shown here is derived from an EMBL/GenBank/DDBJ whole genome shotgun (WGS) entry which is preliminary data.</text>
</comment>
<accession>A0A9D3YUG3</accession>
<protein>
    <submittedName>
        <fullName evidence="2">Uncharacterized protein</fullName>
    </submittedName>
</protein>
<dbReference type="Proteomes" id="UP000828390">
    <property type="component" value="Unassembled WGS sequence"/>
</dbReference>
<gene>
    <name evidence="2" type="ORF">DPMN_066960</name>
</gene>
<proteinExistence type="predicted"/>
<feature type="compositionally biased region" description="Low complexity" evidence="1">
    <location>
        <begin position="49"/>
        <end position="58"/>
    </location>
</feature>
<dbReference type="EMBL" id="JAIWYP010000014">
    <property type="protein sequence ID" value="KAH3707550.1"/>
    <property type="molecule type" value="Genomic_DNA"/>
</dbReference>
<evidence type="ECO:0000256" key="1">
    <source>
        <dbReference type="SAM" id="MobiDB-lite"/>
    </source>
</evidence>
<evidence type="ECO:0000313" key="2">
    <source>
        <dbReference type="EMBL" id="KAH3707550.1"/>
    </source>
</evidence>
<dbReference type="AlphaFoldDB" id="A0A9D3YUG3"/>
<organism evidence="2 3">
    <name type="scientific">Dreissena polymorpha</name>
    <name type="common">Zebra mussel</name>
    <name type="synonym">Mytilus polymorpha</name>
    <dbReference type="NCBI Taxonomy" id="45954"/>
    <lineage>
        <taxon>Eukaryota</taxon>
        <taxon>Metazoa</taxon>
        <taxon>Spiralia</taxon>
        <taxon>Lophotrochozoa</taxon>
        <taxon>Mollusca</taxon>
        <taxon>Bivalvia</taxon>
        <taxon>Autobranchia</taxon>
        <taxon>Heteroconchia</taxon>
        <taxon>Euheterodonta</taxon>
        <taxon>Imparidentia</taxon>
        <taxon>Neoheterodontei</taxon>
        <taxon>Myida</taxon>
        <taxon>Dreissenoidea</taxon>
        <taxon>Dreissenidae</taxon>
        <taxon>Dreissena</taxon>
    </lineage>
</organism>
<reference evidence="2" key="2">
    <citation type="submission" date="2020-11" db="EMBL/GenBank/DDBJ databases">
        <authorList>
            <person name="McCartney M.A."/>
            <person name="Auch B."/>
            <person name="Kono T."/>
            <person name="Mallez S."/>
            <person name="Becker A."/>
            <person name="Gohl D.M."/>
            <person name="Silverstein K.A.T."/>
            <person name="Koren S."/>
            <person name="Bechman K.B."/>
            <person name="Herman A."/>
            <person name="Abrahante J.E."/>
            <person name="Garbe J."/>
        </authorList>
    </citation>
    <scope>NUCLEOTIDE SEQUENCE</scope>
    <source>
        <strain evidence="2">Duluth1</strain>
        <tissue evidence="2">Whole animal</tissue>
    </source>
</reference>
<evidence type="ECO:0000313" key="3">
    <source>
        <dbReference type="Proteomes" id="UP000828390"/>
    </source>
</evidence>
<reference evidence="2" key="1">
    <citation type="journal article" date="2019" name="bioRxiv">
        <title>The Genome of the Zebra Mussel, Dreissena polymorpha: A Resource for Invasive Species Research.</title>
        <authorList>
            <person name="McCartney M.A."/>
            <person name="Auch B."/>
            <person name="Kono T."/>
            <person name="Mallez S."/>
            <person name="Zhang Y."/>
            <person name="Obille A."/>
            <person name="Becker A."/>
            <person name="Abrahante J.E."/>
            <person name="Garbe J."/>
            <person name="Badalamenti J.P."/>
            <person name="Herman A."/>
            <person name="Mangelson H."/>
            <person name="Liachko I."/>
            <person name="Sullivan S."/>
            <person name="Sone E.D."/>
            <person name="Koren S."/>
            <person name="Silverstein K.A.T."/>
            <person name="Beckman K.B."/>
            <person name="Gohl D.M."/>
        </authorList>
    </citation>
    <scope>NUCLEOTIDE SEQUENCE</scope>
    <source>
        <strain evidence="2">Duluth1</strain>
        <tissue evidence="2">Whole animal</tissue>
    </source>
</reference>
<sequence length="85" mass="9277">MNSVIAIVQVLNVIKQSFKQYMFCTDGKEITSTDPWILQPRDSSQRVSVLSSTSPTSLFRQPEPPSTFLLSGPSSGPANTSKEVS</sequence>
<feature type="region of interest" description="Disordered" evidence="1">
    <location>
        <begin position="49"/>
        <end position="85"/>
    </location>
</feature>
<name>A0A9D3YUG3_DREPO</name>
<feature type="compositionally biased region" description="Polar residues" evidence="1">
    <location>
        <begin position="68"/>
        <end position="85"/>
    </location>
</feature>
<keyword evidence="3" id="KW-1185">Reference proteome</keyword>